<evidence type="ECO:0000313" key="10">
    <source>
        <dbReference type="EMBL" id="TMN22616.1"/>
    </source>
</evidence>
<keyword evidence="4" id="KW-0997">Cell inner membrane</keyword>
<dbReference type="Pfam" id="PF00528">
    <property type="entry name" value="BPD_transp_1"/>
    <property type="match status" value="1"/>
</dbReference>
<dbReference type="Proteomes" id="UP000306980">
    <property type="component" value="Unassembled WGS sequence"/>
</dbReference>
<dbReference type="RefSeq" id="WP_138603523.1">
    <property type="nucleotide sequence ID" value="NZ_VCIA01000001.1"/>
</dbReference>
<evidence type="ECO:0000256" key="7">
    <source>
        <dbReference type="ARBA" id="ARBA00023136"/>
    </source>
</evidence>
<protein>
    <submittedName>
        <fullName evidence="10">ABC transporter permease subunit</fullName>
    </submittedName>
</protein>
<dbReference type="OrthoDB" id="9782004at2"/>
<evidence type="ECO:0000256" key="1">
    <source>
        <dbReference type="ARBA" id="ARBA00004429"/>
    </source>
</evidence>
<keyword evidence="5 8" id="KW-0812">Transmembrane</keyword>
<dbReference type="GO" id="GO:0005886">
    <property type="term" value="C:plasma membrane"/>
    <property type="evidence" value="ECO:0007669"/>
    <property type="project" value="UniProtKB-SubCell"/>
</dbReference>
<comment type="similarity">
    <text evidence="8">Belongs to the binding-protein-dependent transport system permease family.</text>
</comment>
<dbReference type="Gene3D" id="1.10.3720.10">
    <property type="entry name" value="MetI-like"/>
    <property type="match status" value="1"/>
</dbReference>
<evidence type="ECO:0000256" key="5">
    <source>
        <dbReference type="ARBA" id="ARBA00022692"/>
    </source>
</evidence>
<evidence type="ECO:0000256" key="6">
    <source>
        <dbReference type="ARBA" id="ARBA00022989"/>
    </source>
</evidence>
<comment type="subcellular location">
    <subcellularLocation>
        <location evidence="1">Cell inner membrane</location>
        <topology evidence="1">Multi-pass membrane protein</topology>
    </subcellularLocation>
    <subcellularLocation>
        <location evidence="8">Cell membrane</location>
        <topology evidence="8">Multi-pass membrane protein</topology>
    </subcellularLocation>
</comment>
<feature type="transmembrane region" description="Helical" evidence="8">
    <location>
        <begin position="105"/>
        <end position="124"/>
    </location>
</feature>
<reference evidence="10 11" key="1">
    <citation type="submission" date="2019-05" db="EMBL/GenBank/DDBJ databases">
        <title>Genomic analysis of Lentibacillus sp. NKC220-2.</title>
        <authorList>
            <person name="Oh Y.J."/>
        </authorList>
    </citation>
    <scope>NUCLEOTIDE SEQUENCE [LARGE SCALE GENOMIC DNA]</scope>
    <source>
        <strain evidence="10 11">NKC220-2</strain>
    </source>
</reference>
<evidence type="ECO:0000313" key="11">
    <source>
        <dbReference type="Proteomes" id="UP000306980"/>
    </source>
</evidence>
<comment type="caution">
    <text evidence="10">The sequence shown here is derived from an EMBL/GenBank/DDBJ whole genome shotgun (WGS) entry which is preliminary data.</text>
</comment>
<proteinExistence type="inferred from homology"/>
<keyword evidence="3" id="KW-1003">Cell membrane</keyword>
<name>A0A5S3QPY7_9BACI</name>
<keyword evidence="2 8" id="KW-0813">Transport</keyword>
<keyword evidence="6 8" id="KW-1133">Transmembrane helix</keyword>
<gene>
    <name evidence="10" type="ORF">FFL34_11285</name>
</gene>
<keyword evidence="7 8" id="KW-0472">Membrane</keyword>
<dbReference type="AlphaFoldDB" id="A0A5S3QPY7"/>
<feature type="transmembrane region" description="Helical" evidence="8">
    <location>
        <begin position="12"/>
        <end position="34"/>
    </location>
</feature>
<evidence type="ECO:0000259" key="9">
    <source>
        <dbReference type="PROSITE" id="PS50928"/>
    </source>
</evidence>
<feature type="domain" description="ABC transmembrane type-1" evidence="9">
    <location>
        <begin position="64"/>
        <end position="254"/>
    </location>
</feature>
<dbReference type="CDD" id="cd06261">
    <property type="entry name" value="TM_PBP2"/>
    <property type="match status" value="1"/>
</dbReference>
<evidence type="ECO:0000256" key="8">
    <source>
        <dbReference type="RuleBase" id="RU363032"/>
    </source>
</evidence>
<evidence type="ECO:0000256" key="3">
    <source>
        <dbReference type="ARBA" id="ARBA00022475"/>
    </source>
</evidence>
<dbReference type="PANTHER" id="PTHR43357:SF4">
    <property type="entry name" value="INNER MEMBRANE ABC TRANSPORTER PERMEASE PROTEIN YDCV"/>
    <property type="match status" value="1"/>
</dbReference>
<dbReference type="EMBL" id="VCIA01000001">
    <property type="protein sequence ID" value="TMN22616.1"/>
    <property type="molecule type" value="Genomic_DNA"/>
</dbReference>
<dbReference type="GO" id="GO:0055085">
    <property type="term" value="P:transmembrane transport"/>
    <property type="evidence" value="ECO:0007669"/>
    <property type="project" value="InterPro"/>
</dbReference>
<dbReference type="InterPro" id="IPR035906">
    <property type="entry name" value="MetI-like_sf"/>
</dbReference>
<dbReference type="PANTHER" id="PTHR43357">
    <property type="entry name" value="INNER MEMBRANE ABC TRANSPORTER PERMEASE PROTEIN YDCV"/>
    <property type="match status" value="1"/>
</dbReference>
<evidence type="ECO:0000256" key="2">
    <source>
        <dbReference type="ARBA" id="ARBA00022448"/>
    </source>
</evidence>
<feature type="transmembrane region" description="Helical" evidence="8">
    <location>
        <begin position="180"/>
        <end position="204"/>
    </location>
</feature>
<evidence type="ECO:0000256" key="4">
    <source>
        <dbReference type="ARBA" id="ARBA00022519"/>
    </source>
</evidence>
<organism evidence="10 11">
    <name type="scientific">Lentibacillus cibarius</name>
    <dbReference type="NCBI Taxonomy" id="2583219"/>
    <lineage>
        <taxon>Bacteria</taxon>
        <taxon>Bacillati</taxon>
        <taxon>Bacillota</taxon>
        <taxon>Bacilli</taxon>
        <taxon>Bacillales</taxon>
        <taxon>Bacillaceae</taxon>
        <taxon>Lentibacillus</taxon>
    </lineage>
</organism>
<dbReference type="PROSITE" id="PS50928">
    <property type="entry name" value="ABC_TM1"/>
    <property type="match status" value="1"/>
</dbReference>
<feature type="transmembrane region" description="Helical" evidence="8">
    <location>
        <begin position="68"/>
        <end position="93"/>
    </location>
</feature>
<feature type="transmembrane region" description="Helical" evidence="8">
    <location>
        <begin position="236"/>
        <end position="255"/>
    </location>
</feature>
<sequence>MNKEKSIWIHKLIIVALMIYLFTPILGTFIYSIAKEWSYSVLPDSYTFQWYGELLQDPAFYSALGRTLFIVIGTVTLSVFIMVPTVFIVVTFFPKWERLLQGLSLLRYGIPPVVAAIGLIQMYASGIIPIYGTFWILFGAYFVLILPFMYQGIRNSIRTVNATDLMESAELLGASKVRSFISIIFPNIISGIIVSTVLSVAFLFGEFVFANLLVGGQFETIQILIYNKLETNGHSVSAIIILYYFILLLISGFIIKIGMRSNKKAAS</sequence>
<feature type="transmembrane region" description="Helical" evidence="8">
    <location>
        <begin position="130"/>
        <end position="150"/>
    </location>
</feature>
<accession>A0A5S3QPY7</accession>
<dbReference type="SUPFAM" id="SSF161098">
    <property type="entry name" value="MetI-like"/>
    <property type="match status" value="1"/>
</dbReference>
<dbReference type="InterPro" id="IPR000515">
    <property type="entry name" value="MetI-like"/>
</dbReference>